<feature type="active site" evidence="6">
    <location>
        <position position="109"/>
    </location>
</feature>
<evidence type="ECO:0000256" key="8">
    <source>
        <dbReference type="SAM" id="SignalP"/>
    </source>
</evidence>
<dbReference type="InterPro" id="IPR034164">
    <property type="entry name" value="Pepsin-like_dom"/>
</dbReference>
<comment type="similarity">
    <text evidence="1">Belongs to the peptidase A1 family.</text>
</comment>
<keyword evidence="2" id="KW-0645">Protease</keyword>
<evidence type="ECO:0000256" key="7">
    <source>
        <dbReference type="SAM" id="MobiDB-lite"/>
    </source>
</evidence>
<dbReference type="InterPro" id="IPR033121">
    <property type="entry name" value="PEPTIDASE_A1"/>
</dbReference>
<dbReference type="GO" id="GO:0012505">
    <property type="term" value="C:endomembrane system"/>
    <property type="evidence" value="ECO:0007669"/>
    <property type="project" value="UniProtKB-SubCell"/>
</dbReference>
<evidence type="ECO:0000256" key="3">
    <source>
        <dbReference type="ARBA" id="ARBA00022729"/>
    </source>
</evidence>
<dbReference type="AlphaFoldDB" id="A0A2R5GI95"/>
<dbReference type="GO" id="GO:0006508">
    <property type="term" value="P:proteolysis"/>
    <property type="evidence" value="ECO:0007669"/>
    <property type="project" value="UniProtKB-KW"/>
</dbReference>
<comment type="caution">
    <text evidence="10">The sequence shown here is derived from an EMBL/GenBank/DDBJ whole genome shotgun (WGS) entry which is preliminary data.</text>
</comment>
<evidence type="ECO:0000256" key="4">
    <source>
        <dbReference type="ARBA" id="ARBA00022801"/>
    </source>
</evidence>
<evidence type="ECO:0000256" key="2">
    <source>
        <dbReference type="ARBA" id="ARBA00022670"/>
    </source>
</evidence>
<name>A0A2R5GI95_9STRA</name>
<evidence type="ECO:0000256" key="6">
    <source>
        <dbReference type="PIRSR" id="PIRSR601461-1"/>
    </source>
</evidence>
<dbReference type="Gene3D" id="2.40.70.10">
    <property type="entry name" value="Acid Proteases"/>
    <property type="match status" value="2"/>
</dbReference>
<dbReference type="InterPro" id="IPR021109">
    <property type="entry name" value="Peptidase_aspartic_dom_sf"/>
</dbReference>
<protein>
    <submittedName>
        <fullName evidence="10">Pepsin A-1</fullName>
    </submittedName>
</protein>
<keyword evidence="4" id="KW-0378">Hydrolase</keyword>
<dbReference type="PROSITE" id="PS51767">
    <property type="entry name" value="PEPTIDASE_A1"/>
    <property type="match status" value="1"/>
</dbReference>
<dbReference type="EMBL" id="BEYU01000040">
    <property type="protein sequence ID" value="GBG28383.1"/>
    <property type="molecule type" value="Genomic_DNA"/>
</dbReference>
<organism evidence="10 11">
    <name type="scientific">Hondaea fermentalgiana</name>
    <dbReference type="NCBI Taxonomy" id="2315210"/>
    <lineage>
        <taxon>Eukaryota</taxon>
        <taxon>Sar</taxon>
        <taxon>Stramenopiles</taxon>
        <taxon>Bigyra</taxon>
        <taxon>Labyrinthulomycetes</taxon>
        <taxon>Thraustochytrida</taxon>
        <taxon>Thraustochytriidae</taxon>
        <taxon>Hondaea</taxon>
    </lineage>
</organism>
<evidence type="ECO:0000313" key="10">
    <source>
        <dbReference type="EMBL" id="GBG28383.1"/>
    </source>
</evidence>
<dbReference type="CDD" id="cd05471">
    <property type="entry name" value="pepsin_like"/>
    <property type="match status" value="1"/>
</dbReference>
<evidence type="ECO:0000256" key="1">
    <source>
        <dbReference type="ARBA" id="ARBA00007447"/>
    </source>
</evidence>
<dbReference type="OrthoDB" id="2747330at2759"/>
<feature type="compositionally biased region" description="Low complexity" evidence="7">
    <location>
        <begin position="470"/>
        <end position="488"/>
    </location>
</feature>
<dbReference type="SUPFAM" id="SSF50630">
    <property type="entry name" value="Acid proteases"/>
    <property type="match status" value="1"/>
</dbReference>
<evidence type="ECO:0000313" key="11">
    <source>
        <dbReference type="Proteomes" id="UP000241890"/>
    </source>
</evidence>
<keyword evidence="3 8" id="KW-0732">Signal</keyword>
<comment type="subcellular location">
    <subcellularLocation>
        <location evidence="5">Endomembrane system</location>
        <topology evidence="5">Single-pass type I membrane protein</topology>
    </subcellularLocation>
</comment>
<dbReference type="GO" id="GO:0004190">
    <property type="term" value="F:aspartic-type endopeptidase activity"/>
    <property type="evidence" value="ECO:0007669"/>
    <property type="project" value="InterPro"/>
</dbReference>
<dbReference type="PROSITE" id="PS00141">
    <property type="entry name" value="ASP_PROTEASE"/>
    <property type="match status" value="1"/>
</dbReference>
<reference evidence="10 11" key="1">
    <citation type="submission" date="2017-12" db="EMBL/GenBank/DDBJ databases">
        <title>Sequencing, de novo assembly and annotation of complete genome of a new Thraustochytrid species, strain FCC1311.</title>
        <authorList>
            <person name="Sedici K."/>
            <person name="Godart F."/>
            <person name="Aiese Cigliano R."/>
            <person name="Sanseverino W."/>
            <person name="Barakat M."/>
            <person name="Ortet P."/>
            <person name="Marechal E."/>
            <person name="Cagnac O."/>
            <person name="Amato A."/>
        </authorList>
    </citation>
    <scope>NUCLEOTIDE SEQUENCE [LARGE SCALE GENOMIC DNA]</scope>
</reference>
<proteinExistence type="inferred from homology"/>
<feature type="domain" description="Peptidase A1" evidence="9">
    <location>
        <begin position="90"/>
        <end position="424"/>
    </location>
</feature>
<dbReference type="Proteomes" id="UP000241890">
    <property type="component" value="Unassembled WGS sequence"/>
</dbReference>
<dbReference type="Pfam" id="PF00026">
    <property type="entry name" value="Asp"/>
    <property type="match status" value="1"/>
</dbReference>
<feature type="active site" evidence="6">
    <location>
        <position position="286"/>
    </location>
</feature>
<feature type="compositionally biased region" description="Acidic residues" evidence="7">
    <location>
        <begin position="865"/>
        <end position="876"/>
    </location>
</feature>
<dbReference type="InterPro" id="IPR001969">
    <property type="entry name" value="Aspartic_peptidase_AS"/>
</dbReference>
<dbReference type="PANTHER" id="PTHR13683">
    <property type="entry name" value="ASPARTYL PROTEASES"/>
    <property type="match status" value="1"/>
</dbReference>
<feature type="signal peptide" evidence="8">
    <location>
        <begin position="1"/>
        <end position="25"/>
    </location>
</feature>
<keyword evidence="11" id="KW-1185">Reference proteome</keyword>
<feature type="region of interest" description="Disordered" evidence="7">
    <location>
        <begin position="845"/>
        <end position="880"/>
    </location>
</feature>
<gene>
    <name evidence="10" type="ORF">FCC1311_046062</name>
</gene>
<dbReference type="PANTHER" id="PTHR13683:SF375">
    <property type="entry name" value="PEPTIDASE A1 DOMAIN-CONTAINING PROTEIN"/>
    <property type="match status" value="1"/>
</dbReference>
<evidence type="ECO:0000256" key="5">
    <source>
        <dbReference type="ARBA" id="ARBA00046288"/>
    </source>
</evidence>
<feature type="region of interest" description="Disordered" evidence="7">
    <location>
        <begin position="460"/>
        <end position="502"/>
    </location>
</feature>
<accession>A0A2R5GI95</accession>
<feature type="chain" id="PRO_5015353266" evidence="8">
    <location>
        <begin position="26"/>
        <end position="957"/>
    </location>
</feature>
<dbReference type="InterPro" id="IPR001461">
    <property type="entry name" value="Aspartic_peptidase_A1"/>
</dbReference>
<evidence type="ECO:0000259" key="9">
    <source>
        <dbReference type="PROSITE" id="PS51767"/>
    </source>
</evidence>
<dbReference type="InParanoid" id="A0A2R5GI95"/>
<sequence length="957" mass="104636">MRGASTTAVLAVLAALAVLATATTAVPAFAADSDGRRVRILEDANGRRRLEVPLDRRPRSDDRRLLRGLDDTEKKFKELAQISREKDGVYWSWLHIGPNEGDVFSVIVDTGSSTIAVPCAGCNCGDHNHFDPSQSNGAKYLSNYKQCYSEGSCNSGKNVEALMCLGKACDVATEGIVHSFGCCSSYATPFKHQFADGIIGMFGGNSHTLIGSLRQAHRLEDDLFSMCLASRTGVLGVGGYDETRHLEPIQWIPLSSVGFYKVGVQQFYVEGEAVQLGQSLKKPIVDSGTTFTYVDSHTADALSKSFKSFCAKDGNCPGTANPTSAHPDDRRDSIMCYAPPESEDYSEDLDPWLEKFPTLELEFEAYEGTSARICIPPGAYFFRSRGAYCVGILRDARGSFVLGALTMGGFDYVFDHGKNRLGIARSICDKTRDNEPGTRSSRAECCGSCAVAQKNGFNMPNPVPAPTPEPTVAATTTTTSSVPESHVPSPTPEMRNTQPPEGTKTADGLFIISYDAERFGNKTVLEPEYDSAWSVTAYTFLPDQVLRLTRSANICEKEDASAAWVFSPQGLVVIEGEDAVVTVGANCALPNVHVEQGATLRTKRGPAGSVSDDDDDETPTYRIRIDGVLNLRQGHLVVSEASTLAFSSRSRGLEMNSGSRVVLERTAGLQCVNLSHDRRLELAAGVLDVNAGAVVSCYTFIGPDATMTVQPDPEEEIENPAVFLGKLEVAGTLTMVVKRSPMQTFAMRIGDTISWALAHYKPKLRIVEADEGHEPTMLFRDVPEKARMYSVRKTIEDKPAIVEFSDVFHCAKVELEDGYSQLTFPTETCLNRCLDDHDLECPPEEQEFYPWPPEAEDGSSTIQGEDLDGDDDEDDKEQPWFDLSPYEDYVGKSVQDPNVQKSAAGGAFFGIFMAFVVFCVAHPPACLAETCRWCRCCCCCFRSRGENRGPRHQYDNI</sequence>